<reference evidence="1 2" key="1">
    <citation type="submission" date="2018-04" db="EMBL/GenBank/DDBJ databases">
        <authorList>
            <person name="Vogel A."/>
        </authorList>
    </citation>
    <scope>NUCLEOTIDE SEQUENCE [LARGE SCALE GENOMIC DNA]</scope>
</reference>
<protein>
    <submittedName>
        <fullName evidence="1">Uncharacterized protein</fullName>
    </submittedName>
</protein>
<proteinExistence type="predicted"/>
<dbReference type="Proteomes" id="UP000595140">
    <property type="component" value="Unassembled WGS sequence"/>
</dbReference>
<dbReference type="AlphaFoldDB" id="A0A484NNC7"/>
<accession>A0A484NNC7</accession>
<organism evidence="1 2">
    <name type="scientific">Cuscuta campestris</name>
    <dbReference type="NCBI Taxonomy" id="132261"/>
    <lineage>
        <taxon>Eukaryota</taxon>
        <taxon>Viridiplantae</taxon>
        <taxon>Streptophyta</taxon>
        <taxon>Embryophyta</taxon>
        <taxon>Tracheophyta</taxon>
        <taxon>Spermatophyta</taxon>
        <taxon>Magnoliopsida</taxon>
        <taxon>eudicotyledons</taxon>
        <taxon>Gunneridae</taxon>
        <taxon>Pentapetalae</taxon>
        <taxon>asterids</taxon>
        <taxon>lamiids</taxon>
        <taxon>Solanales</taxon>
        <taxon>Convolvulaceae</taxon>
        <taxon>Cuscuteae</taxon>
        <taxon>Cuscuta</taxon>
        <taxon>Cuscuta subgen. Grammica</taxon>
        <taxon>Cuscuta sect. Cleistogrammica</taxon>
    </lineage>
</organism>
<evidence type="ECO:0000313" key="1">
    <source>
        <dbReference type="EMBL" id="VFR02756.1"/>
    </source>
</evidence>
<evidence type="ECO:0000313" key="2">
    <source>
        <dbReference type="Proteomes" id="UP000595140"/>
    </source>
</evidence>
<dbReference type="EMBL" id="OOIL02006840">
    <property type="protein sequence ID" value="VFR02756.1"/>
    <property type="molecule type" value="Genomic_DNA"/>
</dbReference>
<name>A0A484NNC7_9ASTE</name>
<sequence>MAFMALWRGYGARIGLCMAMSLRRGMAIAIFDANYGVWRSQLTQLSCGSIFFTVQTSSKGVIKLGLSLFLIKDPQLPHPITRSSFQASSHNPIVSSTLFSCESAPILLSQQQVAASSGYFSVDFLQVVSAGAGRYYEK</sequence>
<keyword evidence="2" id="KW-1185">Reference proteome</keyword>
<gene>
    <name evidence="1" type="ORF">CCAM_LOCUS44531</name>
</gene>